<name>A0AAE1XTT2_9LAMI</name>
<comment type="caution">
    <text evidence="1">The sequence shown here is derived from an EMBL/GenBank/DDBJ whole genome shotgun (WGS) entry which is preliminary data.</text>
</comment>
<dbReference type="AlphaFoldDB" id="A0AAE1XTT2"/>
<reference evidence="1" key="1">
    <citation type="submission" date="2020-06" db="EMBL/GenBank/DDBJ databases">
        <authorList>
            <person name="Li T."/>
            <person name="Hu X."/>
            <person name="Zhang T."/>
            <person name="Song X."/>
            <person name="Zhang H."/>
            <person name="Dai N."/>
            <person name="Sheng W."/>
            <person name="Hou X."/>
            <person name="Wei L."/>
        </authorList>
    </citation>
    <scope>NUCLEOTIDE SEQUENCE</scope>
    <source>
        <strain evidence="1">3651</strain>
        <tissue evidence="1">Leaf</tissue>
    </source>
</reference>
<accession>A0AAE1XTT2</accession>
<dbReference type="Proteomes" id="UP001293254">
    <property type="component" value="Unassembled WGS sequence"/>
</dbReference>
<reference evidence="1" key="2">
    <citation type="journal article" date="2024" name="Plant">
        <title>Genomic evolution and insights into agronomic trait innovations of Sesamum species.</title>
        <authorList>
            <person name="Miao H."/>
            <person name="Wang L."/>
            <person name="Qu L."/>
            <person name="Liu H."/>
            <person name="Sun Y."/>
            <person name="Le M."/>
            <person name="Wang Q."/>
            <person name="Wei S."/>
            <person name="Zheng Y."/>
            <person name="Lin W."/>
            <person name="Duan Y."/>
            <person name="Cao H."/>
            <person name="Xiong S."/>
            <person name="Wang X."/>
            <person name="Wei L."/>
            <person name="Li C."/>
            <person name="Ma Q."/>
            <person name="Ju M."/>
            <person name="Zhao R."/>
            <person name="Li G."/>
            <person name="Mu C."/>
            <person name="Tian Q."/>
            <person name="Mei H."/>
            <person name="Zhang T."/>
            <person name="Gao T."/>
            <person name="Zhang H."/>
        </authorList>
    </citation>
    <scope>NUCLEOTIDE SEQUENCE</scope>
    <source>
        <strain evidence="1">3651</strain>
    </source>
</reference>
<proteinExistence type="predicted"/>
<keyword evidence="2" id="KW-1185">Reference proteome</keyword>
<sequence length="193" mass="20439">MKACLEVGEFRLASTLSHVELENVESVLVLSWVAVFGGQTVVDGDDNRRDLACEPAANVVVGLEIGGEIDEATAVEEDDDGERSVRLRITRDEEPEPEVAGLIGGNVKGFNAVAGFGIGRLLEAVGIDERKKSTVDGAVAAAGGVAESPEEEESDARLPGKYETLMVMLGRFGDLGLHIDMGWGRGRAKAMDV</sequence>
<organism evidence="1 2">
    <name type="scientific">Sesamum alatum</name>
    <dbReference type="NCBI Taxonomy" id="300844"/>
    <lineage>
        <taxon>Eukaryota</taxon>
        <taxon>Viridiplantae</taxon>
        <taxon>Streptophyta</taxon>
        <taxon>Embryophyta</taxon>
        <taxon>Tracheophyta</taxon>
        <taxon>Spermatophyta</taxon>
        <taxon>Magnoliopsida</taxon>
        <taxon>eudicotyledons</taxon>
        <taxon>Gunneridae</taxon>
        <taxon>Pentapetalae</taxon>
        <taxon>asterids</taxon>
        <taxon>lamiids</taxon>
        <taxon>Lamiales</taxon>
        <taxon>Pedaliaceae</taxon>
        <taxon>Sesamum</taxon>
    </lineage>
</organism>
<evidence type="ECO:0000313" key="2">
    <source>
        <dbReference type="Proteomes" id="UP001293254"/>
    </source>
</evidence>
<gene>
    <name evidence="1" type="ORF">Salat_2573800</name>
</gene>
<evidence type="ECO:0000313" key="1">
    <source>
        <dbReference type="EMBL" id="KAK4417481.1"/>
    </source>
</evidence>
<dbReference type="EMBL" id="JACGWO010000010">
    <property type="protein sequence ID" value="KAK4417481.1"/>
    <property type="molecule type" value="Genomic_DNA"/>
</dbReference>
<protein>
    <submittedName>
        <fullName evidence="1">Uncharacterized protein</fullName>
    </submittedName>
</protein>